<keyword evidence="1" id="KW-0805">Transcription regulation</keyword>
<dbReference type="NCBIfam" id="NF033788">
    <property type="entry name" value="HTH_metalloreg"/>
    <property type="match status" value="1"/>
</dbReference>
<evidence type="ECO:0000256" key="1">
    <source>
        <dbReference type="ARBA" id="ARBA00023015"/>
    </source>
</evidence>
<evidence type="ECO:0000259" key="4">
    <source>
        <dbReference type="PROSITE" id="PS50987"/>
    </source>
</evidence>
<evidence type="ECO:0000256" key="2">
    <source>
        <dbReference type="ARBA" id="ARBA00023125"/>
    </source>
</evidence>
<dbReference type="RefSeq" id="WP_338447438.1">
    <property type="nucleotide sequence ID" value="NZ_CP144918.1"/>
</dbReference>
<keyword evidence="3" id="KW-0804">Transcription</keyword>
<organism evidence="5 6">
    <name type="scientific">Pelagerythrobacter marensis</name>
    <dbReference type="NCBI Taxonomy" id="543877"/>
    <lineage>
        <taxon>Bacteria</taxon>
        <taxon>Pseudomonadati</taxon>
        <taxon>Pseudomonadota</taxon>
        <taxon>Alphaproteobacteria</taxon>
        <taxon>Sphingomonadales</taxon>
        <taxon>Erythrobacteraceae</taxon>
        <taxon>Pelagerythrobacter</taxon>
    </lineage>
</organism>
<dbReference type="Gene3D" id="1.10.10.10">
    <property type="entry name" value="Winged helix-like DNA-binding domain superfamily/Winged helix DNA-binding domain"/>
    <property type="match status" value="1"/>
</dbReference>
<keyword evidence="2" id="KW-0238">DNA-binding</keyword>
<dbReference type="InterPro" id="IPR001845">
    <property type="entry name" value="HTH_ArsR_DNA-bd_dom"/>
</dbReference>
<dbReference type="PANTHER" id="PTHR33154">
    <property type="entry name" value="TRANSCRIPTIONAL REGULATOR, ARSR FAMILY"/>
    <property type="match status" value="1"/>
</dbReference>
<evidence type="ECO:0000256" key="3">
    <source>
        <dbReference type="ARBA" id="ARBA00023163"/>
    </source>
</evidence>
<dbReference type="EMBL" id="CP144918">
    <property type="protein sequence ID" value="WWA48555.1"/>
    <property type="molecule type" value="Genomic_DNA"/>
</dbReference>
<feature type="domain" description="HTH arsR-type" evidence="4">
    <location>
        <begin position="1"/>
        <end position="93"/>
    </location>
</feature>
<proteinExistence type="predicted"/>
<keyword evidence="6" id="KW-1185">Reference proteome</keyword>
<protein>
    <submittedName>
        <fullName evidence="5">Metalloregulator ArsR/SmtB family transcription factor</fullName>
    </submittedName>
</protein>
<evidence type="ECO:0000313" key="5">
    <source>
        <dbReference type="EMBL" id="WWA48555.1"/>
    </source>
</evidence>
<dbReference type="InterPro" id="IPR051081">
    <property type="entry name" value="HTH_MetalResp_TranReg"/>
</dbReference>
<reference evidence="5 6" key="1">
    <citation type="submission" date="2024-02" db="EMBL/GenBank/DDBJ databases">
        <title>The whole genome sequence of five bacterial samples isolated from Abu Dhabi Sabkha-shore region.</title>
        <authorList>
            <person name="Sudalaimuthuasari N."/>
            <person name="Sarfraz B."/>
            <person name="Tuyisabe J.D."/>
            <person name="Mugisha Ntwali L.D.M."/>
            <person name="Ali A.I.A.A."/>
            <person name="Almansoori S.Z.A."/>
            <person name="Alajami H.S.A."/>
            <person name="Almeqbaali A.A.S."/>
            <person name="Kundu B."/>
            <person name="Saeed E.E."/>
            <person name="Sukumarinath V."/>
            <person name="Mishra A.K."/>
            <person name="Hazzouri K.M."/>
            <person name="Almaskari R."/>
            <person name="Sharma A.K."/>
            <person name="Amiri K.M.A."/>
        </authorList>
    </citation>
    <scope>NUCLEOTIDE SEQUENCE [LARGE SCALE GENOMIC DNA]</scope>
    <source>
        <strain evidence="6">kcgeb_sd</strain>
    </source>
</reference>
<dbReference type="SUPFAM" id="SSF46785">
    <property type="entry name" value="Winged helix' DNA-binding domain"/>
    <property type="match status" value="1"/>
</dbReference>
<sequence>MSPDASDLLFRALSDRSRRALFERLCRNGELTVGGLTDGSGISQPAVSRHLAILKDSGLVDARRAGRATYYRARADRLSTLDDWTRAMRETWHARFDALDDLLGRMDN</sequence>
<dbReference type="SMART" id="SM00418">
    <property type="entry name" value="HTH_ARSR"/>
    <property type="match status" value="1"/>
</dbReference>
<dbReference type="InterPro" id="IPR036388">
    <property type="entry name" value="WH-like_DNA-bd_sf"/>
</dbReference>
<name>A0ABZ2DDY6_9SPHN</name>
<dbReference type="CDD" id="cd00090">
    <property type="entry name" value="HTH_ARSR"/>
    <property type="match status" value="1"/>
</dbReference>
<gene>
    <name evidence="5" type="ORF">V5F89_06545</name>
</gene>
<dbReference type="PROSITE" id="PS50987">
    <property type="entry name" value="HTH_ARSR_2"/>
    <property type="match status" value="1"/>
</dbReference>
<dbReference type="PANTHER" id="PTHR33154:SF33">
    <property type="entry name" value="TRANSCRIPTIONAL REPRESSOR SDPR"/>
    <property type="match status" value="1"/>
</dbReference>
<dbReference type="Proteomes" id="UP001335183">
    <property type="component" value="Chromosome"/>
</dbReference>
<dbReference type="InterPro" id="IPR036390">
    <property type="entry name" value="WH_DNA-bd_sf"/>
</dbReference>
<dbReference type="PRINTS" id="PR00778">
    <property type="entry name" value="HTHARSR"/>
</dbReference>
<accession>A0ABZ2DDY6</accession>
<dbReference type="InterPro" id="IPR011991">
    <property type="entry name" value="ArsR-like_HTH"/>
</dbReference>
<dbReference type="Pfam" id="PF01022">
    <property type="entry name" value="HTH_5"/>
    <property type="match status" value="1"/>
</dbReference>
<evidence type="ECO:0000313" key="6">
    <source>
        <dbReference type="Proteomes" id="UP001335183"/>
    </source>
</evidence>